<feature type="transmembrane region" description="Helical" evidence="1">
    <location>
        <begin position="61"/>
        <end position="81"/>
    </location>
</feature>
<protein>
    <submittedName>
        <fullName evidence="2">Uncharacterized protein</fullName>
    </submittedName>
</protein>
<dbReference type="RefSeq" id="WP_126628331.1">
    <property type="nucleotide sequence ID" value="NZ_BIFT01000001.1"/>
</dbReference>
<dbReference type="EMBL" id="BIFT01000001">
    <property type="protein sequence ID" value="GCE28070.1"/>
    <property type="molecule type" value="Genomic_DNA"/>
</dbReference>
<dbReference type="Proteomes" id="UP000287171">
    <property type="component" value="Unassembled WGS sequence"/>
</dbReference>
<evidence type="ECO:0000256" key="1">
    <source>
        <dbReference type="SAM" id="Phobius"/>
    </source>
</evidence>
<organism evidence="2 3">
    <name type="scientific">Dictyobacter alpinus</name>
    <dbReference type="NCBI Taxonomy" id="2014873"/>
    <lineage>
        <taxon>Bacteria</taxon>
        <taxon>Bacillati</taxon>
        <taxon>Chloroflexota</taxon>
        <taxon>Ktedonobacteria</taxon>
        <taxon>Ktedonobacterales</taxon>
        <taxon>Dictyobacteraceae</taxon>
        <taxon>Dictyobacter</taxon>
    </lineage>
</organism>
<comment type="caution">
    <text evidence="2">The sequence shown here is derived from an EMBL/GenBank/DDBJ whole genome shotgun (WGS) entry which is preliminary data.</text>
</comment>
<dbReference type="AlphaFoldDB" id="A0A402B9T5"/>
<keyword evidence="1" id="KW-1133">Transmembrane helix</keyword>
<reference evidence="3" key="1">
    <citation type="submission" date="2018-12" db="EMBL/GenBank/DDBJ databases">
        <title>Tengunoibacter tsumagoiensis gen. nov., sp. nov., Dictyobacter kobayashii sp. nov., D. alpinus sp. nov., and D. joshuensis sp. nov. and description of Dictyobacteraceae fam. nov. within the order Ktedonobacterales isolated from Tengu-no-mugimeshi.</title>
        <authorList>
            <person name="Wang C.M."/>
            <person name="Zheng Y."/>
            <person name="Sakai Y."/>
            <person name="Toyoda A."/>
            <person name="Minakuchi Y."/>
            <person name="Abe K."/>
            <person name="Yokota A."/>
            <person name="Yabe S."/>
        </authorList>
    </citation>
    <scope>NUCLEOTIDE SEQUENCE [LARGE SCALE GENOMIC DNA]</scope>
    <source>
        <strain evidence="3">Uno16</strain>
    </source>
</reference>
<feature type="transmembrane region" description="Helical" evidence="1">
    <location>
        <begin position="34"/>
        <end position="55"/>
    </location>
</feature>
<keyword evidence="1" id="KW-0472">Membrane</keyword>
<feature type="transmembrane region" description="Helical" evidence="1">
    <location>
        <begin position="219"/>
        <end position="240"/>
    </location>
</feature>
<feature type="transmembrane region" description="Helical" evidence="1">
    <location>
        <begin position="168"/>
        <end position="185"/>
    </location>
</feature>
<sequence>MQTQVQKEYKFKRMFTSPSLEIARFTLYNYVRSGWILFDIVLVWLIFATFFYAYSVRASEFFGIATPSMVVETILGTVIMVRRAMRPSIYLPLSRLSSRSPYLYGVMIATGILRIPLYLLLLLLIVIRQNFIDMNWDLFLSGSLGLLLICILCALLVVALSKPIATRLTLIIFLAWIVLALYSRTLNSPQFLTVFQVPLQPIAMCYQFAVQGEITGWDWFWAAIIILYMVATIFIARYAFSRRDIHLI</sequence>
<feature type="transmembrane region" description="Helical" evidence="1">
    <location>
        <begin position="102"/>
        <end position="127"/>
    </location>
</feature>
<name>A0A402B9T5_9CHLR</name>
<gene>
    <name evidence="2" type="ORF">KDA_35540</name>
</gene>
<feature type="transmembrane region" description="Helical" evidence="1">
    <location>
        <begin position="139"/>
        <end position="161"/>
    </location>
</feature>
<dbReference type="OrthoDB" id="9905373at2"/>
<accession>A0A402B9T5</accession>
<keyword evidence="1" id="KW-0812">Transmembrane</keyword>
<evidence type="ECO:0000313" key="2">
    <source>
        <dbReference type="EMBL" id="GCE28070.1"/>
    </source>
</evidence>
<proteinExistence type="predicted"/>
<keyword evidence="3" id="KW-1185">Reference proteome</keyword>
<evidence type="ECO:0000313" key="3">
    <source>
        <dbReference type="Proteomes" id="UP000287171"/>
    </source>
</evidence>